<dbReference type="SUPFAM" id="SSF117074">
    <property type="entry name" value="Hypothetical protein PA1324"/>
    <property type="match status" value="2"/>
</dbReference>
<evidence type="ECO:0000256" key="3">
    <source>
        <dbReference type="ARBA" id="ARBA00022729"/>
    </source>
</evidence>
<reference evidence="8" key="2">
    <citation type="submission" date="2023-01" db="EMBL/GenBank/DDBJ databases">
        <authorList>
            <person name="Sun Q."/>
            <person name="Evtushenko L."/>
        </authorList>
    </citation>
    <scope>NUCLEOTIDE SEQUENCE</scope>
    <source>
        <strain evidence="8">VKM Ac-1940</strain>
    </source>
</reference>
<evidence type="ECO:0000256" key="2">
    <source>
        <dbReference type="ARBA" id="ARBA00022525"/>
    </source>
</evidence>
<evidence type="ECO:0000313" key="9">
    <source>
        <dbReference type="Proteomes" id="UP001142291"/>
    </source>
</evidence>
<accession>A0A9W6HJ72</accession>
<keyword evidence="9" id="KW-1185">Reference proteome</keyword>
<feature type="region of interest" description="Disordered" evidence="4">
    <location>
        <begin position="540"/>
        <end position="571"/>
    </location>
</feature>
<feature type="domain" description="DUF5979" evidence="7">
    <location>
        <begin position="1141"/>
        <end position="1244"/>
    </location>
</feature>
<reference evidence="8" key="1">
    <citation type="journal article" date="2014" name="Int. J. Syst. Evol. Microbiol.">
        <title>Complete genome sequence of Corynebacterium casei LMG S-19264T (=DSM 44701T), isolated from a smear-ripened cheese.</title>
        <authorList>
            <consortium name="US DOE Joint Genome Institute (JGI-PGF)"/>
            <person name="Walter F."/>
            <person name="Albersmeier A."/>
            <person name="Kalinowski J."/>
            <person name="Ruckert C."/>
        </authorList>
    </citation>
    <scope>NUCLEOTIDE SEQUENCE</scope>
    <source>
        <strain evidence="8">VKM Ac-1940</strain>
    </source>
</reference>
<dbReference type="Pfam" id="PF19407">
    <property type="entry name" value="DUF5979"/>
    <property type="match status" value="4"/>
</dbReference>
<evidence type="ECO:0000256" key="4">
    <source>
        <dbReference type="SAM" id="MobiDB-lite"/>
    </source>
</evidence>
<evidence type="ECO:0000313" key="8">
    <source>
        <dbReference type="EMBL" id="GLJ94265.1"/>
    </source>
</evidence>
<dbReference type="GO" id="GO:0005975">
    <property type="term" value="P:carbohydrate metabolic process"/>
    <property type="evidence" value="ECO:0007669"/>
    <property type="project" value="UniProtKB-ARBA"/>
</dbReference>
<gene>
    <name evidence="8" type="ORF">GCM10017591_03260</name>
</gene>
<keyword evidence="5" id="KW-0812">Transmembrane</keyword>
<keyword evidence="2" id="KW-0964">Secreted</keyword>
<dbReference type="Pfam" id="PF17210">
    <property type="entry name" value="SdrD_B"/>
    <property type="match status" value="1"/>
</dbReference>
<proteinExistence type="predicted"/>
<keyword evidence="3" id="KW-0732">Signal</keyword>
<dbReference type="RefSeq" id="WP_204962790.1">
    <property type="nucleotide sequence ID" value="NZ_BAAAUR010000002.1"/>
</dbReference>
<feature type="domain" description="DUF5979" evidence="7">
    <location>
        <begin position="807"/>
        <end position="908"/>
    </location>
</feature>
<keyword evidence="5" id="KW-0472">Membrane</keyword>
<dbReference type="SUPFAM" id="SSF63825">
    <property type="entry name" value="YWTD domain"/>
    <property type="match status" value="1"/>
</dbReference>
<dbReference type="EMBL" id="BSER01000001">
    <property type="protein sequence ID" value="GLJ94265.1"/>
    <property type="molecule type" value="Genomic_DNA"/>
</dbReference>
<feature type="domain" description="SD-repeat containing protein B" evidence="6">
    <location>
        <begin position="660"/>
        <end position="779"/>
    </location>
</feature>
<feature type="region of interest" description="Disordered" evidence="4">
    <location>
        <begin position="1544"/>
        <end position="1594"/>
    </location>
</feature>
<dbReference type="NCBIfam" id="TIGR01167">
    <property type="entry name" value="LPXTG_anchor"/>
    <property type="match status" value="1"/>
</dbReference>
<dbReference type="InterPro" id="IPR033764">
    <property type="entry name" value="Sdr_B"/>
</dbReference>
<dbReference type="InterPro" id="IPR013783">
    <property type="entry name" value="Ig-like_fold"/>
</dbReference>
<dbReference type="Proteomes" id="UP001142291">
    <property type="component" value="Unassembled WGS sequence"/>
</dbReference>
<organism evidence="8 9">
    <name type="scientific">Microbacterium dextranolyticum</name>
    <dbReference type="NCBI Taxonomy" id="36806"/>
    <lineage>
        <taxon>Bacteria</taxon>
        <taxon>Bacillati</taxon>
        <taxon>Actinomycetota</taxon>
        <taxon>Actinomycetes</taxon>
        <taxon>Micrococcales</taxon>
        <taxon>Microbacteriaceae</taxon>
        <taxon>Microbacterium</taxon>
    </lineage>
</organism>
<dbReference type="Gene3D" id="2.60.40.10">
    <property type="entry name" value="Immunoglobulins"/>
    <property type="match status" value="2"/>
</dbReference>
<sequence length="2308" mass="237295">MLRARSVRAGIAGLITTALVAGLIGAGVAPASAVTTGGTSNAVSGLVFEDFNGNGAFDSGNAANTGIANDAPIAGVVVAAYDATNTQVGSVTTTAGNANYSLPIASSVPAGARLRVEFTPPAGYESSAHGTQNGTSVQFVTAGSTSVNFAALRPGEYNSGNPGLAVAIQSAGDPTKVAKEVADLPALVATPWSTAENSGGATFPGRKTYATFGQVGALSSTVFNPADMSLFAAAAYKRESGLGPLGIGGIYRVPGVLTADGSLKDSSGAPEKWLDVATLNIDLGQVKSNADRGLAGATDPAADIDAFQKAGKVGIGGMAIDAQGKVLYFVNLKDAKIYAIDIASKTLLGSWATPVNDVTTQRAYALTLRAGNLYVGYNDTGSTPFQSADAAGLKYYVARAAVSGNGAPGAFATVLSGPLGYQKGNPAVSAADPGTYPQMTRWNSWTDVWSKDSASVGMNASWGWLQIYPQPLLSSVAIESDGYLTVGFQDRTAIQGGNRNVSASNPTVQNGNAYFQTISSGDMLLAAPKGDGTYTPESAGIAGGRKAAPNRDQLPTTGEGPGGNEFWYDRQDKGLGGYHREGSLGSVVAAPGVAQISSTFMDPLGMVRVTGLAWFDSTNGNNVRGYEQTKDDGLSTLSPTFQKGGGLGAVALITKSAPVEIGNRVWFDADGNGRQDADEPSIQGVTVELRNAAGTVIGTTTTDSNGEYYFRTEDSATGGTPGFTKNGTYTVTFVKPTSGSVALTGANSNTFGTVDWSQASFTGQNAAGTTTANDSNADASGTATVVVGGAGKNDHTIDAGIRATGSFQVKKLYDSQTPPTPGQTFTISVTSATDFRGKDVLSTLTTKDFTVGTDLALVPATPQQLPVGTKITIAEKGDASVKNVTYDPNTRTITTNGGAAQTFTVTNTLFRPGTFTVSKKVTGDFDGQLTATGTLKDTTFTVAYTSPAGTGSLLLNRDNGWKASSSKLPYGAKVTLSEPTIANAPVNVKWSTPTWSASEITIGDGTDTAVTLTNPSTALVGGFSVTKKVTGAGEPLVPSDYSFTAQYSTSPDGGWKDLSVTKNGTVAGPTDLPVGTVVYLRESAPGSLTGVSWGQPSFSGSGVVSSEDTRYAASLTIPAGSDVAPVAVELTNPTQQKTGQFSLTKKVEGPGEKLLADGYTFTIGYTYPGQTSPQTATVTNGGSWTSAPLVEGTKVTITEVAPTGGLPTGAAWGTPTLEVDGVPQDNGATITIGDGTTVAVTVKNPTTVTPSLTITKGDGDAKTGTIVNEADTVADGAVYTVGETRDIVIRVKNTGPEPLREVTLTDEVRAGEQIKGLVWTLPGGAKLNAQWDADSKTWTAPWPGTFGDGTESWAVGDEIVGTATLTLTNATSPHQDVAAVEATGKYSGTTLTKDNPYNAFTAGIQVIKYDGQKSDPVVFDSAAEKWVQPGKPLADASQDANTADAAVVYPVDTARKVRWVVTNTGSTALTNITLKDVTGAGPAIGDDWTADLSAFGGLTSYSFAHDGVWRGVLPAGASFFAQGTLTLPAQTTHEDTVTVTGDVVAPATNPRTGVPTDEPARDDSGNPVLAHKPGTDGGPWTLTDSDPFHAKTGIGPKVAITKGDGTGETIAHEADTVATGQAYEPGSGRTIVLRAQNTGDEPLVDVTLTDVTTAGGRIDDLQWKLPDGTVLPATKVGDDTWAATWNGPWAPGDWIIGTAHLTLGASAAVHQDDVKVDAKGQLSAKPVTDHNGYNAFTGSIQVIKYDGQKPDPAVKNDAGAWITPTKPLVDPAQDANDKDHAVEYPVDTAKKVRWVVTNTGSTWLTDLTLADVTGEGPAITGDWTADLSAFDASAGASTYSFVHNGTWHGLLPPGASFFAEGTLTLAAEQIHQDTVTVVGTVVVPADDEAGKPTNKPLLTEGGTPVRAMVDRGGDRPVDFTVTDNDPFNAWTGVGPYVDIEKGDGTGTQIVHDADTMTDAQFYTPGETRTIVFRVTNTGDEKLRQVTLTDEGISGGTITDLVWTLPDGTTLPATRTETGWSATWAATFDGGTATWDPKAVITGTATLTVGLSDQPHVDRATVTAVGAGSGKPVTDRDAYNALTSGIQVIKYDGNKADPAVKDGDGNWIVPSKPLVDAAQDANDTGHAVTYTAGTANKVRWVVTNTGTTWLTAITLADVTGAGPAVGSGWTADLSAFGGPSNYSFVNSGTWHGLIPPHASFFAEGSLTLGEGAAHADTVTVTGTPVVPAVDEGGTPLNKPQIGEDGTPVVVKDAAGNPVVLTDADPFHAKTNLPATGGSFAVTIWTLSALLVLVLGAILVLRRRRSLGEV</sequence>
<feature type="domain" description="DUF5979" evidence="7">
    <location>
        <begin position="1023"/>
        <end position="1120"/>
    </location>
</feature>
<comment type="caution">
    <text evidence="8">The sequence shown here is derived from an EMBL/GenBank/DDBJ whole genome shotgun (WGS) entry which is preliminary data.</text>
</comment>
<feature type="transmembrane region" description="Helical" evidence="5">
    <location>
        <begin position="2278"/>
        <end position="2299"/>
    </location>
</feature>
<dbReference type="InterPro" id="IPR046022">
    <property type="entry name" value="DUF5979"/>
</dbReference>
<dbReference type="GO" id="GO:0005576">
    <property type="term" value="C:extracellular region"/>
    <property type="evidence" value="ECO:0007669"/>
    <property type="project" value="UniProtKB-SubCell"/>
</dbReference>
<keyword evidence="5" id="KW-1133">Transmembrane helix</keyword>
<protein>
    <recommendedName>
        <fullName evidence="10">SD-repeat containing protein B domain-containing protein</fullName>
    </recommendedName>
</protein>
<evidence type="ECO:0000256" key="5">
    <source>
        <dbReference type="SAM" id="Phobius"/>
    </source>
</evidence>
<evidence type="ECO:0000259" key="7">
    <source>
        <dbReference type="Pfam" id="PF19407"/>
    </source>
</evidence>
<evidence type="ECO:0000256" key="1">
    <source>
        <dbReference type="ARBA" id="ARBA00004613"/>
    </source>
</evidence>
<evidence type="ECO:0000259" key="6">
    <source>
        <dbReference type="Pfam" id="PF17210"/>
    </source>
</evidence>
<feature type="domain" description="DUF5979" evidence="7">
    <location>
        <begin position="915"/>
        <end position="1014"/>
    </location>
</feature>
<evidence type="ECO:0008006" key="10">
    <source>
        <dbReference type="Google" id="ProtNLM"/>
    </source>
</evidence>
<comment type="subcellular location">
    <subcellularLocation>
        <location evidence="1">Secreted</location>
    </subcellularLocation>
</comment>
<name>A0A9W6HJ72_9MICO</name>